<proteinExistence type="predicted"/>
<feature type="compositionally biased region" description="Basic and acidic residues" evidence="1">
    <location>
        <begin position="98"/>
        <end position="111"/>
    </location>
</feature>
<accession>A0A1B6KW69</accession>
<feature type="region of interest" description="Disordered" evidence="1">
    <location>
        <begin position="1"/>
        <end position="153"/>
    </location>
</feature>
<evidence type="ECO:0000256" key="1">
    <source>
        <dbReference type="SAM" id="MobiDB-lite"/>
    </source>
</evidence>
<name>A0A1B6KW69_9HEMI</name>
<feature type="compositionally biased region" description="Basic and acidic residues" evidence="1">
    <location>
        <begin position="52"/>
        <end position="82"/>
    </location>
</feature>
<gene>
    <name evidence="2" type="ORF">g.34246</name>
</gene>
<feature type="region of interest" description="Disordered" evidence="1">
    <location>
        <begin position="229"/>
        <end position="298"/>
    </location>
</feature>
<feature type="compositionally biased region" description="Basic and acidic residues" evidence="1">
    <location>
        <begin position="12"/>
        <end position="23"/>
    </location>
</feature>
<dbReference type="AlphaFoldDB" id="A0A1B6KW69"/>
<evidence type="ECO:0000313" key="2">
    <source>
        <dbReference type="EMBL" id="JAT15678.1"/>
    </source>
</evidence>
<sequence length="370" mass="41513">METEAAVVNGSHEPEVEVEEKILKPRKSVLSNDNESNIVQNGNNENGTQSEENGHDVEIEIEDSSKKPRRQHVAETKKEGTPKKQTNKQIIKDATPPPKRELRPRESTPKHESKRRGTPVKVTTVGSPKKQSNDNQPNLEPVNGENLKLKDTVDDLAKEESVITIEDTDKEESIVSINDSTVNISMEEPKGFFSGFRKSFKSNSSGDVKGKCEASSSQSIIYLDSPSVTDEKYTSNANNDIKGRKPIHSFSRFPGRHVSYESIDSRKRRADNSFDDDVERKRFAGETESGSEKSPGWNFFSPGFGRVWSPTQRDKSSLPTSTPLLKKMDEDSMAVNYNEDTKLSLNASEEAQPFQEVEIPEKSRYRCTVM</sequence>
<dbReference type="EMBL" id="GEBQ01024299">
    <property type="protein sequence ID" value="JAT15678.1"/>
    <property type="molecule type" value="Transcribed_RNA"/>
</dbReference>
<feature type="compositionally biased region" description="Polar residues" evidence="1">
    <location>
        <begin position="29"/>
        <end position="51"/>
    </location>
</feature>
<organism evidence="2">
    <name type="scientific">Graphocephala atropunctata</name>
    <dbReference type="NCBI Taxonomy" id="36148"/>
    <lineage>
        <taxon>Eukaryota</taxon>
        <taxon>Metazoa</taxon>
        <taxon>Ecdysozoa</taxon>
        <taxon>Arthropoda</taxon>
        <taxon>Hexapoda</taxon>
        <taxon>Insecta</taxon>
        <taxon>Pterygota</taxon>
        <taxon>Neoptera</taxon>
        <taxon>Paraneoptera</taxon>
        <taxon>Hemiptera</taxon>
        <taxon>Auchenorrhyncha</taxon>
        <taxon>Membracoidea</taxon>
        <taxon>Cicadellidae</taxon>
        <taxon>Cicadellinae</taxon>
        <taxon>Cicadellini</taxon>
        <taxon>Graphocephala</taxon>
    </lineage>
</organism>
<feature type="compositionally biased region" description="Polar residues" evidence="1">
    <location>
        <begin position="124"/>
        <end position="138"/>
    </location>
</feature>
<protein>
    <submittedName>
        <fullName evidence="2">Uncharacterized protein</fullName>
    </submittedName>
</protein>
<reference evidence="2" key="1">
    <citation type="submission" date="2015-11" db="EMBL/GenBank/DDBJ databases">
        <title>De novo transcriptome assembly of four potential Pierce s Disease insect vectors from Arizona vineyards.</title>
        <authorList>
            <person name="Tassone E.E."/>
        </authorList>
    </citation>
    <scope>NUCLEOTIDE SEQUENCE</scope>
</reference>